<organism evidence="2 3">
    <name type="scientific">Roseibium sediminicola</name>
    <dbReference type="NCBI Taxonomy" id="2933272"/>
    <lineage>
        <taxon>Bacteria</taxon>
        <taxon>Pseudomonadati</taxon>
        <taxon>Pseudomonadota</taxon>
        <taxon>Alphaproteobacteria</taxon>
        <taxon>Hyphomicrobiales</taxon>
        <taxon>Stappiaceae</taxon>
        <taxon>Roseibium</taxon>
    </lineage>
</organism>
<dbReference type="InterPro" id="IPR002035">
    <property type="entry name" value="VWF_A"/>
</dbReference>
<dbReference type="PROSITE" id="PS50234">
    <property type="entry name" value="VWFA"/>
    <property type="match status" value="1"/>
</dbReference>
<proteinExistence type="predicted"/>
<name>A0ABT0GZH1_9HYPH</name>
<feature type="domain" description="VWFA" evidence="1">
    <location>
        <begin position="137"/>
        <end position="443"/>
    </location>
</feature>
<accession>A0ABT0GZH1</accession>
<comment type="caution">
    <text evidence="2">The sequence shown here is derived from an EMBL/GenBank/DDBJ whole genome shotgun (WGS) entry which is preliminary data.</text>
</comment>
<dbReference type="InterPro" id="IPR036465">
    <property type="entry name" value="vWFA_dom_sf"/>
</dbReference>
<gene>
    <name evidence="2" type="ORF">M0H32_20055</name>
</gene>
<reference evidence="2" key="1">
    <citation type="submission" date="2022-04" db="EMBL/GenBank/DDBJ databases">
        <title>Roseibium sp. CAU 1639 isolated from mud.</title>
        <authorList>
            <person name="Kim W."/>
        </authorList>
    </citation>
    <scope>NUCLEOTIDE SEQUENCE</scope>
    <source>
        <strain evidence="2">CAU 1639</strain>
    </source>
</reference>
<dbReference type="SUPFAM" id="SSF53300">
    <property type="entry name" value="vWA-like"/>
    <property type="match status" value="1"/>
</dbReference>
<dbReference type="InterPro" id="IPR028087">
    <property type="entry name" value="Tad_N"/>
</dbReference>
<dbReference type="EMBL" id="JALNMJ010000015">
    <property type="protein sequence ID" value="MCK7614472.1"/>
    <property type="molecule type" value="Genomic_DNA"/>
</dbReference>
<dbReference type="Gene3D" id="3.40.50.410">
    <property type="entry name" value="von Willebrand factor, type A domain"/>
    <property type="match status" value="1"/>
</dbReference>
<dbReference type="RefSeq" id="WP_248157059.1">
    <property type="nucleotide sequence ID" value="NZ_JALNMJ010000015.1"/>
</dbReference>
<protein>
    <submittedName>
        <fullName evidence="2">Pilus assembly protein</fullName>
    </submittedName>
</protein>
<dbReference type="Proteomes" id="UP001431221">
    <property type="component" value="Unassembled WGS sequence"/>
</dbReference>
<keyword evidence="3" id="KW-1185">Reference proteome</keyword>
<evidence type="ECO:0000259" key="1">
    <source>
        <dbReference type="PROSITE" id="PS50234"/>
    </source>
</evidence>
<sequence>MLPIFALMVIFLVVVLGAGFDVSRAVNAREKLSYALDAAALTVATDLSTSVMTDAEITQALTASFKTNLQGTEFLDDAIANLTFSVDSENGIVRVASKASLKNYFIDFGGYGKKALGPEKFEFGTSSQVSYSRFDVELALVVDVTGSMAGDMKTLRSASEGLVNILIPADTDEADSKVRISLVPYSQGVNLGAYAGLVKGGAHGYSDGSVCVSERQDYKDGNSTYKVKLTDDPYNYFDKTNPPPKGTFYGGGSDKCAKSSAMIPLTADRADLIKAIKALESSGGTSGQTGVVWGWNSLSPNYANLWPADSEPAAYDDDRVLKFAVIMTDGDNNRYYKFTETRLENVCTGKGKDKTCQWKEIAVNAWEEVSEGESYSNTSSTTQRDLCEAMKDAKIEVFGVYFGSNNNSAGAKNMKSCASDGNYYQATSASGLIAAFANIARKIQSIYLSM</sequence>
<dbReference type="Pfam" id="PF13400">
    <property type="entry name" value="Tad"/>
    <property type="match status" value="1"/>
</dbReference>
<evidence type="ECO:0000313" key="2">
    <source>
        <dbReference type="EMBL" id="MCK7614472.1"/>
    </source>
</evidence>
<evidence type="ECO:0000313" key="3">
    <source>
        <dbReference type="Proteomes" id="UP001431221"/>
    </source>
</evidence>